<evidence type="ECO:0000313" key="2">
    <source>
        <dbReference type="Proteomes" id="UP001157733"/>
    </source>
</evidence>
<name>A0ABM9HDS6_9BACT</name>
<sequence>MNQDYVLELFFSLKGDLNKINAVIDEKMKRIQTRKITTFEKFILSRIAANPKVLRMVNMEITAAEAAYLSLYPDLKEVEVLDLRQNYLGDEGLEVLVKSPILKNLQELDLRSNQITRLGLERMAGVDNLVHLKKADFRSNRLGQRWETKLKESAFYPELEEVRTV</sequence>
<dbReference type="RefSeq" id="WP_282011243.1">
    <property type="nucleotide sequence ID" value="NZ_OX336137.1"/>
</dbReference>
<gene>
    <name evidence="1" type="ORF">NSPWAT_1483</name>
</gene>
<accession>A0ABM9HDS6</accession>
<evidence type="ECO:0000313" key="1">
    <source>
        <dbReference type="EMBL" id="CAI2718342.1"/>
    </source>
</evidence>
<dbReference type="SUPFAM" id="SSF52047">
    <property type="entry name" value="RNI-like"/>
    <property type="match status" value="1"/>
</dbReference>
<dbReference type="InterPro" id="IPR032675">
    <property type="entry name" value="LRR_dom_sf"/>
</dbReference>
<reference evidence="1 2" key="1">
    <citation type="submission" date="2022-09" db="EMBL/GenBank/DDBJ databases">
        <authorList>
            <person name="Kop L."/>
        </authorList>
    </citation>
    <scope>NUCLEOTIDE SEQUENCE [LARGE SCALE GENOMIC DNA]</scope>
    <source>
        <strain evidence="1 2">347</strain>
    </source>
</reference>
<dbReference type="Pfam" id="PF13516">
    <property type="entry name" value="LRR_6"/>
    <property type="match status" value="2"/>
</dbReference>
<dbReference type="InterPro" id="IPR001611">
    <property type="entry name" value="Leu-rich_rpt"/>
</dbReference>
<dbReference type="PROSITE" id="PS51450">
    <property type="entry name" value="LRR"/>
    <property type="match status" value="1"/>
</dbReference>
<proteinExistence type="predicted"/>
<protein>
    <recommendedName>
        <fullName evidence="3">Leucine-rich repeat domain-containing protein</fullName>
    </recommendedName>
</protein>
<dbReference type="Gene3D" id="3.80.10.10">
    <property type="entry name" value="Ribonuclease Inhibitor"/>
    <property type="match status" value="1"/>
</dbReference>
<evidence type="ECO:0008006" key="3">
    <source>
        <dbReference type="Google" id="ProtNLM"/>
    </source>
</evidence>
<dbReference type="EMBL" id="OX336137">
    <property type="protein sequence ID" value="CAI2718342.1"/>
    <property type="molecule type" value="Genomic_DNA"/>
</dbReference>
<keyword evidence="2" id="KW-1185">Reference proteome</keyword>
<dbReference type="Proteomes" id="UP001157733">
    <property type="component" value="Chromosome"/>
</dbReference>
<organism evidence="1 2">
    <name type="scientific">Nitrospina watsonii</name>
    <dbReference type="NCBI Taxonomy" id="1323948"/>
    <lineage>
        <taxon>Bacteria</taxon>
        <taxon>Pseudomonadati</taxon>
        <taxon>Nitrospinota/Tectimicrobiota group</taxon>
        <taxon>Nitrospinota</taxon>
        <taxon>Nitrospinia</taxon>
        <taxon>Nitrospinales</taxon>
        <taxon>Nitrospinaceae</taxon>
        <taxon>Nitrospina</taxon>
    </lineage>
</organism>